<keyword evidence="4" id="KW-1185">Reference proteome</keyword>
<dbReference type="GO" id="GO:0008270">
    <property type="term" value="F:zinc ion binding"/>
    <property type="evidence" value="ECO:0007669"/>
    <property type="project" value="UniProtKB-KW"/>
</dbReference>
<evidence type="ECO:0000313" key="5">
    <source>
        <dbReference type="RefSeq" id="XP_018485678.2"/>
    </source>
</evidence>
<dbReference type="InterPro" id="IPR036236">
    <property type="entry name" value="Znf_C2H2_sf"/>
</dbReference>
<keyword evidence="1" id="KW-0479">Metal-binding</keyword>
<dbReference type="OrthoDB" id="9451254at2759"/>
<feature type="region of interest" description="Disordered" evidence="2">
    <location>
        <begin position="116"/>
        <end position="149"/>
    </location>
</feature>
<evidence type="ECO:0000259" key="3">
    <source>
        <dbReference type="PROSITE" id="PS50157"/>
    </source>
</evidence>
<evidence type="ECO:0000256" key="2">
    <source>
        <dbReference type="SAM" id="MobiDB-lite"/>
    </source>
</evidence>
<feature type="domain" description="C2H2-type" evidence="3">
    <location>
        <begin position="398"/>
        <end position="420"/>
    </location>
</feature>
<gene>
    <name evidence="5 6" type="primary">LOC108856391</name>
</gene>
<evidence type="ECO:0000313" key="4">
    <source>
        <dbReference type="Proteomes" id="UP000504610"/>
    </source>
</evidence>
<dbReference type="InterPro" id="IPR013087">
    <property type="entry name" value="Znf_C2H2_type"/>
</dbReference>
<feature type="compositionally biased region" description="Polar residues" evidence="2">
    <location>
        <begin position="119"/>
        <end position="131"/>
    </location>
</feature>
<sequence length="456" mass="50878">MEEQFKERKFVCKFCSRRFACGKSLGGHIRTHMSKDNSADSDDDEHNKLRIDENGGQASYGLRENPKKNKKFVVQRDMMMAQQHQQQLLRCRECGKGFASSKALCGHMACHSEREKTVMDSQSDTEASSSPMRRRSKRAVKHHHHHHHKADDAFVDGGSIMDQSDSVASSDASEIETEQEETALSLMMLSRDSSFKKGGHNLVFVNSRAESSDNNSVILETKSSSGEQVKILKVKNVEELCKKDKLGGVDNGDVLYDSDNSDSGYFRNGPKKLDSDVTVDGFLKNSGFNNKAAMGFNSYTTKEDKSLNRFRKEWSVSGSGSGSGSGRSSTKYDLRKSKRGFPCYGRKKIKYEFTESVYDSGDQLSLETDSCADTIKIHSKSIMVKKASGGAKKKNKGHECPICFRVFKSGQALGGHKRSHFIGSQDHRTLVIQQHHQVAHDMHTLIDLNLPAPIDE</sequence>
<organism evidence="4 5">
    <name type="scientific">Raphanus sativus</name>
    <name type="common">Radish</name>
    <name type="synonym">Raphanus raphanistrum var. sativus</name>
    <dbReference type="NCBI Taxonomy" id="3726"/>
    <lineage>
        <taxon>Eukaryota</taxon>
        <taxon>Viridiplantae</taxon>
        <taxon>Streptophyta</taxon>
        <taxon>Embryophyta</taxon>
        <taxon>Tracheophyta</taxon>
        <taxon>Spermatophyta</taxon>
        <taxon>Magnoliopsida</taxon>
        <taxon>eudicotyledons</taxon>
        <taxon>Gunneridae</taxon>
        <taxon>Pentapetalae</taxon>
        <taxon>rosids</taxon>
        <taxon>malvids</taxon>
        <taxon>Brassicales</taxon>
        <taxon>Brassicaceae</taxon>
        <taxon>Brassiceae</taxon>
        <taxon>Raphanus</taxon>
    </lineage>
</organism>
<reference evidence="5 6" key="2">
    <citation type="submission" date="2025-04" db="UniProtKB">
        <authorList>
            <consortium name="RefSeq"/>
        </authorList>
    </citation>
    <scope>IDENTIFICATION</scope>
    <source>
        <tissue evidence="5 6">Leaf</tissue>
    </source>
</reference>
<protein>
    <submittedName>
        <fullName evidence="5 6">Zinc finger protein ZAT4-like</fullName>
    </submittedName>
</protein>
<name>A0A6J0NPS0_RAPSA</name>
<dbReference type="SMART" id="SM00355">
    <property type="entry name" value="ZnF_C2H2"/>
    <property type="match status" value="3"/>
</dbReference>
<evidence type="ECO:0000256" key="1">
    <source>
        <dbReference type="PROSITE-ProRule" id="PRU00042"/>
    </source>
</evidence>
<keyword evidence="1" id="KW-0863">Zinc-finger</keyword>
<dbReference type="Proteomes" id="UP000504610">
    <property type="component" value="Chromosome 1"/>
</dbReference>
<dbReference type="PANTHER" id="PTHR46869:SF21">
    <property type="entry name" value="C2H2-TYPE DOMAIN-CONTAINING PROTEIN"/>
    <property type="match status" value="1"/>
</dbReference>
<feature type="region of interest" description="Disordered" evidence="2">
    <location>
        <begin position="314"/>
        <end position="333"/>
    </location>
</feature>
<keyword evidence="1" id="KW-0862">Zinc</keyword>
<dbReference type="Pfam" id="PF13912">
    <property type="entry name" value="zf-C2H2_6"/>
    <property type="match status" value="3"/>
</dbReference>
<feature type="compositionally biased region" description="Basic residues" evidence="2">
    <location>
        <begin position="132"/>
        <end position="148"/>
    </location>
</feature>
<dbReference type="PROSITE" id="PS00028">
    <property type="entry name" value="ZINC_FINGER_C2H2_1"/>
    <property type="match status" value="3"/>
</dbReference>
<feature type="region of interest" description="Disordered" evidence="2">
    <location>
        <begin position="31"/>
        <end position="63"/>
    </location>
</feature>
<dbReference type="SUPFAM" id="SSF57667">
    <property type="entry name" value="beta-beta-alpha zinc fingers"/>
    <property type="match status" value="1"/>
</dbReference>
<dbReference type="RefSeq" id="XP_018485686.2">
    <property type="nucleotide sequence ID" value="XM_018630184.2"/>
</dbReference>
<dbReference type="RefSeq" id="XP_018485678.2">
    <property type="nucleotide sequence ID" value="XM_018630176.2"/>
</dbReference>
<dbReference type="PANTHER" id="PTHR46869">
    <property type="entry name" value="C2H2-LIKE ZINC FINGER PROTEIN"/>
    <property type="match status" value="1"/>
</dbReference>
<dbReference type="PROSITE" id="PS50157">
    <property type="entry name" value="ZINC_FINGER_C2H2_2"/>
    <property type="match status" value="3"/>
</dbReference>
<dbReference type="GeneID" id="108856391"/>
<dbReference type="Gene3D" id="3.30.160.60">
    <property type="entry name" value="Classic Zinc Finger"/>
    <property type="match status" value="1"/>
</dbReference>
<accession>A0A6J0NPS0</accession>
<evidence type="ECO:0000313" key="6">
    <source>
        <dbReference type="RefSeq" id="XP_018485686.2"/>
    </source>
</evidence>
<dbReference type="KEGG" id="rsz:108856391"/>
<dbReference type="AlphaFoldDB" id="A0A6J0NPS0"/>
<feature type="domain" description="C2H2-type" evidence="3">
    <location>
        <begin position="10"/>
        <end position="37"/>
    </location>
</feature>
<reference evidence="4" key="1">
    <citation type="journal article" date="2019" name="Database">
        <title>The radish genome database (RadishGD): an integrated information resource for radish genomics.</title>
        <authorList>
            <person name="Yu H.J."/>
            <person name="Baek S."/>
            <person name="Lee Y.J."/>
            <person name="Cho A."/>
            <person name="Mun J.H."/>
        </authorList>
    </citation>
    <scope>NUCLEOTIDE SEQUENCE [LARGE SCALE GENOMIC DNA]</scope>
    <source>
        <strain evidence="4">cv. WK10039</strain>
    </source>
</reference>
<feature type="domain" description="C2H2-type" evidence="3">
    <location>
        <begin position="89"/>
        <end position="116"/>
    </location>
</feature>
<proteinExistence type="predicted"/>